<organism evidence="4 5">
    <name type="scientific">Bacillus benzoevorans</name>
    <dbReference type="NCBI Taxonomy" id="1456"/>
    <lineage>
        <taxon>Bacteria</taxon>
        <taxon>Bacillati</taxon>
        <taxon>Bacillota</taxon>
        <taxon>Bacilli</taxon>
        <taxon>Bacillales</taxon>
        <taxon>Bacillaceae</taxon>
        <taxon>Bacillus</taxon>
    </lineage>
</organism>
<proteinExistence type="predicted"/>
<feature type="domain" description="Thioredoxin" evidence="3">
    <location>
        <begin position="35"/>
        <end position="169"/>
    </location>
</feature>
<dbReference type="CDD" id="cd02966">
    <property type="entry name" value="TlpA_like_family"/>
    <property type="match status" value="1"/>
</dbReference>
<dbReference type="PANTHER" id="PTHR42852:SF1">
    <property type="entry name" value="THIOREDOXIN-LIKE PROTEIN YNEN"/>
    <property type="match status" value="1"/>
</dbReference>
<dbReference type="PANTHER" id="PTHR42852">
    <property type="entry name" value="THIOL:DISULFIDE INTERCHANGE PROTEIN DSBE"/>
    <property type="match status" value="1"/>
</dbReference>
<dbReference type="Pfam" id="PF00578">
    <property type="entry name" value="AhpC-TSA"/>
    <property type="match status" value="1"/>
</dbReference>
<dbReference type="RefSeq" id="WP_184529296.1">
    <property type="nucleotide sequence ID" value="NZ_JACHGK010000021.1"/>
</dbReference>
<evidence type="ECO:0000259" key="3">
    <source>
        <dbReference type="PROSITE" id="PS51352"/>
    </source>
</evidence>
<dbReference type="InterPro" id="IPR000866">
    <property type="entry name" value="AhpC/TSA"/>
</dbReference>
<comment type="caution">
    <text evidence="4">The sequence shown here is derived from an EMBL/GenBank/DDBJ whole genome shotgun (WGS) entry which is preliminary data.</text>
</comment>
<evidence type="ECO:0000313" key="4">
    <source>
        <dbReference type="EMBL" id="MBB6447389.1"/>
    </source>
</evidence>
<evidence type="ECO:0000256" key="1">
    <source>
        <dbReference type="ARBA" id="ARBA00023157"/>
    </source>
</evidence>
<dbReference type="InterPro" id="IPR036249">
    <property type="entry name" value="Thioredoxin-like_sf"/>
</dbReference>
<dbReference type="Gene3D" id="3.40.30.10">
    <property type="entry name" value="Glutaredoxin"/>
    <property type="match status" value="1"/>
</dbReference>
<evidence type="ECO:0000313" key="5">
    <source>
        <dbReference type="Proteomes" id="UP000531594"/>
    </source>
</evidence>
<keyword evidence="5" id="KW-1185">Reference proteome</keyword>
<gene>
    <name evidence="4" type="ORF">HNR53_004069</name>
</gene>
<dbReference type="GO" id="GO:0016209">
    <property type="term" value="F:antioxidant activity"/>
    <property type="evidence" value="ECO:0007669"/>
    <property type="project" value="InterPro"/>
</dbReference>
<feature type="chain" id="PRO_5030878009" evidence="2">
    <location>
        <begin position="23"/>
        <end position="169"/>
    </location>
</feature>
<dbReference type="PROSITE" id="PS51352">
    <property type="entry name" value="THIOREDOXIN_2"/>
    <property type="match status" value="1"/>
</dbReference>
<dbReference type="GO" id="GO:0016491">
    <property type="term" value="F:oxidoreductase activity"/>
    <property type="evidence" value="ECO:0007669"/>
    <property type="project" value="InterPro"/>
</dbReference>
<reference evidence="4 5" key="1">
    <citation type="submission" date="2020-08" db="EMBL/GenBank/DDBJ databases">
        <title>Genomic Encyclopedia of Type Strains, Phase IV (KMG-IV): sequencing the most valuable type-strain genomes for metagenomic binning, comparative biology and taxonomic classification.</title>
        <authorList>
            <person name="Goeker M."/>
        </authorList>
    </citation>
    <scope>NUCLEOTIDE SEQUENCE [LARGE SCALE GENOMIC DNA]</scope>
    <source>
        <strain evidence="4 5">DSM 5391</strain>
    </source>
</reference>
<name>A0A7X0LYF5_9BACI</name>
<dbReference type="InterPro" id="IPR013766">
    <property type="entry name" value="Thioredoxin_domain"/>
</dbReference>
<keyword evidence="1" id="KW-1015">Disulfide bond</keyword>
<dbReference type="InterPro" id="IPR050553">
    <property type="entry name" value="Thioredoxin_ResA/DsbE_sf"/>
</dbReference>
<accession>A0A7X0LYF5</accession>
<feature type="signal peptide" evidence="2">
    <location>
        <begin position="1"/>
        <end position="22"/>
    </location>
</feature>
<keyword evidence="2" id="KW-0732">Signal</keyword>
<dbReference type="InterPro" id="IPR017937">
    <property type="entry name" value="Thioredoxin_CS"/>
</dbReference>
<protein>
    <submittedName>
        <fullName evidence="4">Peroxiredoxin</fullName>
    </submittedName>
</protein>
<evidence type="ECO:0000256" key="2">
    <source>
        <dbReference type="SAM" id="SignalP"/>
    </source>
</evidence>
<sequence>MIKKVIAGVLLFGLLAVAIVQAMEKEEKPDNLPGLRIGVKAPDFELENLSGEKVKLSDYRGKKVILNFWATWCPPCKEEMPAMEKFYQKAGDDVEILAVNIDPQYNVQEFIDKMGITFPILLDKNDKVNSAYLIMTIPTTYFINEDGLITNKYLTSMTEDIMKEYIDAM</sequence>
<dbReference type="Proteomes" id="UP000531594">
    <property type="component" value="Unassembled WGS sequence"/>
</dbReference>
<dbReference type="EMBL" id="JACHGK010000021">
    <property type="protein sequence ID" value="MBB6447389.1"/>
    <property type="molecule type" value="Genomic_DNA"/>
</dbReference>
<dbReference type="AlphaFoldDB" id="A0A7X0LYF5"/>
<dbReference type="PROSITE" id="PS00194">
    <property type="entry name" value="THIOREDOXIN_1"/>
    <property type="match status" value="1"/>
</dbReference>
<dbReference type="SUPFAM" id="SSF52833">
    <property type="entry name" value="Thioredoxin-like"/>
    <property type="match status" value="1"/>
</dbReference>